<keyword evidence="15" id="KW-1185">Reference proteome</keyword>
<dbReference type="Gene3D" id="1.20.190.50">
    <property type="match status" value="1"/>
</dbReference>
<dbReference type="InterPro" id="IPR009851">
    <property type="entry name" value="Mod_r"/>
</dbReference>
<dbReference type="OrthoDB" id="3098at2759"/>
<dbReference type="GO" id="GO:0031965">
    <property type="term" value="C:nuclear membrane"/>
    <property type="evidence" value="ECO:0007669"/>
    <property type="project" value="UniProtKB-SubCell"/>
</dbReference>
<dbReference type="Pfam" id="PF07200">
    <property type="entry name" value="Mod_r"/>
    <property type="match status" value="1"/>
</dbReference>
<evidence type="ECO:0000256" key="3">
    <source>
        <dbReference type="ARBA" id="ARBA00022448"/>
    </source>
</evidence>
<keyword evidence="8 11" id="KW-0906">Nuclear pore complex</keyword>
<keyword evidence="6 10" id="KW-0653">Protein transport</keyword>
<comment type="similarity">
    <text evidence="11">Belongs to the nucleoporin Nup84/Nup107 family.</text>
</comment>
<dbReference type="SUPFAM" id="SSF140111">
    <property type="entry name" value="Endosomal sorting complex assembly domain"/>
    <property type="match status" value="1"/>
</dbReference>
<proteinExistence type="inferred from homology"/>
<gene>
    <name evidence="14" type="ORF">CkaCkLH20_13087</name>
</gene>
<feature type="domain" description="VPS37 C-terminal" evidence="13">
    <location>
        <begin position="967"/>
        <end position="1059"/>
    </location>
</feature>
<organism evidence="14 15">
    <name type="scientific">Colletotrichum karsti</name>
    <dbReference type="NCBI Taxonomy" id="1095194"/>
    <lineage>
        <taxon>Eukaryota</taxon>
        <taxon>Fungi</taxon>
        <taxon>Dikarya</taxon>
        <taxon>Ascomycota</taxon>
        <taxon>Pezizomycotina</taxon>
        <taxon>Sordariomycetes</taxon>
        <taxon>Hypocreomycetidae</taxon>
        <taxon>Glomerellales</taxon>
        <taxon>Glomerellaceae</taxon>
        <taxon>Colletotrichum</taxon>
        <taxon>Colletotrichum boninense species complex</taxon>
    </lineage>
</organism>
<sequence>MDLHIGPEFEVFANALDDCLAPHGSLDDKRTRILRLVTAYYDYAEEKLAHLRNQARQGSVGDTEMDLDDDEEADPTPSLEEIRAWEQERQTWDLARRLIPLRYPSQTPMNRKPSDAVVANQTSGNIWSDFLEKDQLAVERKTVLEWLQHGARDGPDIDDLVRELQQNADRGDIIAHGWIHTRSAIKLQKGVIGSARPLDVQFPEVARSLVNSDKAPLVAELDPDAVTRQGRKLEPQDEYFERAIWVGCFQLLRRGSNLEAIREWCLERTEVWRAVSMSALPLANEHGVTKLVDDPPALALWRRMCFALARQGGSDDIERAVYGVLSGDIPSVQKVCKTWDDFMFVHYNALVRTQFDAFMLGQCSPEVSASLRSSFAAFDAVQFHGDPVTLEQRLVKSLETNPHTNKEAFEPVKALQAAIISKDLERHFYEQGVAVTQKANSEEPSALMPDDSCRNVIVPHEKFADMHSPDRLRLAVHALIIFATLDKLGTPAVSPTLSADYDRRKLQENAITAYISLLRLAGYDELIPLYCSRLDHSRAFQVLSTNILPITDHEARLLQLSLIRKAGLDVLQFVRTQPQLLFKALGNEIADSYPAKGQFQIMEQAPASLKYGRAIKTDFFGEDPESIDASDDRLIRSVEWLLLVDEAWPDVFGVGVAVYKYFLKHMRLNAARSLANRVPFGTIMRQRMDFSDQDENESWSDDAEFWASQIETADVSRLSPSRLASEARTLRDLEYLVKALDTMETIASLAELSKEDPSVKRDFWTKVGNEVKCAKDHVKPLLKNWLLGSDDQELEILRDAYLPETLLAYISTLHFAGTTLTRDNFLECMELAATIAEKDSDIAACFVKAGRMKELVESFAGCSKALAIASGEKKAVNSSSKKLREMGWSRDLWKQDLADIATNSDLLNSLTHAPSTIHPSLASSHQALQAALAENLDIAGRLVGLEARLAHQRSTAQAQLLSTHALERQWRQKQSDMDHALAPFSPASLYQRLGQGVHEQASVCHVLEESFIDGEGDGAFASERETLDWIKRYRDAKVLYYLRQERKERWDEGRVGGWR</sequence>
<dbReference type="Gene3D" id="1.10.3450.20">
    <property type="match status" value="1"/>
</dbReference>
<evidence type="ECO:0000256" key="4">
    <source>
        <dbReference type="ARBA" id="ARBA00022753"/>
    </source>
</evidence>
<dbReference type="InterPro" id="IPR029012">
    <property type="entry name" value="Helix_hairpin_bin_sf"/>
</dbReference>
<dbReference type="InterPro" id="IPR007252">
    <property type="entry name" value="Nup84/Nup107"/>
</dbReference>
<dbReference type="GO" id="GO:0017056">
    <property type="term" value="F:structural constituent of nuclear pore"/>
    <property type="evidence" value="ECO:0007669"/>
    <property type="project" value="UniProtKB-UniRule"/>
</dbReference>
<dbReference type="AlphaFoldDB" id="A0A9P6I034"/>
<evidence type="ECO:0000313" key="15">
    <source>
        <dbReference type="Proteomes" id="UP000781932"/>
    </source>
</evidence>
<evidence type="ECO:0000256" key="10">
    <source>
        <dbReference type="PROSITE-ProRule" id="PRU00646"/>
    </source>
</evidence>
<dbReference type="GO" id="GO:0031080">
    <property type="term" value="C:nuclear pore outer ring"/>
    <property type="evidence" value="ECO:0007669"/>
    <property type="project" value="TreeGrafter"/>
</dbReference>
<keyword evidence="7 11" id="KW-0811">Translocation</keyword>
<protein>
    <recommendedName>
        <fullName evidence="11">Nuclear pore complex protein</fullName>
    </recommendedName>
</protein>
<dbReference type="GO" id="GO:0006606">
    <property type="term" value="P:protein import into nucleus"/>
    <property type="evidence" value="ECO:0007669"/>
    <property type="project" value="TreeGrafter"/>
</dbReference>
<dbReference type="Proteomes" id="UP000781932">
    <property type="component" value="Unassembled WGS sequence"/>
</dbReference>
<evidence type="ECO:0000256" key="2">
    <source>
        <dbReference type="ARBA" id="ARBA00007617"/>
    </source>
</evidence>
<dbReference type="EMBL" id="JAATWM020000072">
    <property type="protein sequence ID" value="KAF9869425.1"/>
    <property type="molecule type" value="Genomic_DNA"/>
</dbReference>
<evidence type="ECO:0000256" key="6">
    <source>
        <dbReference type="ARBA" id="ARBA00022927"/>
    </source>
</evidence>
<comment type="caution">
    <text evidence="14">The sequence shown here is derived from an EMBL/GenBank/DDBJ whole genome shotgun (WGS) entry which is preliminary data.</text>
</comment>
<dbReference type="Gene3D" id="1.10.287.660">
    <property type="entry name" value="Helix hairpin bin"/>
    <property type="match status" value="1"/>
</dbReference>
<evidence type="ECO:0000256" key="11">
    <source>
        <dbReference type="RuleBase" id="RU365072"/>
    </source>
</evidence>
<reference evidence="14" key="2">
    <citation type="submission" date="2020-11" db="EMBL/GenBank/DDBJ databases">
        <title>Whole genome sequencing of Colletotrichum sp.</title>
        <authorList>
            <person name="Li H."/>
        </authorList>
    </citation>
    <scope>NUCLEOTIDE SEQUENCE</scope>
    <source>
        <strain evidence="14">CkLH20</strain>
    </source>
</reference>
<dbReference type="PANTHER" id="PTHR13003">
    <property type="entry name" value="NUP107-RELATED"/>
    <property type="match status" value="1"/>
</dbReference>
<reference evidence="14" key="1">
    <citation type="submission" date="2020-03" db="EMBL/GenBank/DDBJ databases">
        <authorList>
            <person name="He L."/>
        </authorList>
    </citation>
    <scope>NUCLEOTIDE SEQUENCE</scope>
    <source>
        <strain evidence="14">CkLH20</strain>
    </source>
</reference>
<accession>A0A9P6I034</accession>
<feature type="region of interest" description="Disordered" evidence="12">
    <location>
        <begin position="54"/>
        <end position="78"/>
    </location>
</feature>
<feature type="compositionally biased region" description="Acidic residues" evidence="12">
    <location>
        <begin position="63"/>
        <end position="74"/>
    </location>
</feature>
<evidence type="ECO:0000256" key="7">
    <source>
        <dbReference type="ARBA" id="ARBA00023010"/>
    </source>
</evidence>
<keyword evidence="5" id="KW-0509">mRNA transport</keyword>
<evidence type="ECO:0000313" key="14">
    <source>
        <dbReference type="EMBL" id="KAF9869425.1"/>
    </source>
</evidence>
<dbReference type="PROSITE" id="PS51314">
    <property type="entry name" value="VPS37_C"/>
    <property type="match status" value="1"/>
</dbReference>
<evidence type="ECO:0000256" key="12">
    <source>
        <dbReference type="SAM" id="MobiDB-lite"/>
    </source>
</evidence>
<dbReference type="InterPro" id="IPR037202">
    <property type="entry name" value="ESCRT_assembly_dom"/>
</dbReference>
<keyword evidence="4" id="KW-0967">Endosome</keyword>
<dbReference type="Pfam" id="PF04121">
    <property type="entry name" value="Nup84_Nup100"/>
    <property type="match status" value="1"/>
</dbReference>
<keyword evidence="9 11" id="KW-0539">Nucleus</keyword>
<dbReference type="GO" id="GO:0000813">
    <property type="term" value="C:ESCRT I complex"/>
    <property type="evidence" value="ECO:0007669"/>
    <property type="project" value="UniProtKB-ARBA"/>
</dbReference>
<evidence type="ECO:0000256" key="8">
    <source>
        <dbReference type="ARBA" id="ARBA00023132"/>
    </source>
</evidence>
<comment type="function">
    <text evidence="11">Functions as a component of the nuclear pore complex (NPC).</text>
</comment>
<comment type="subunit">
    <text evidence="11">Part of the nuclear pore complex (NPC).</text>
</comment>
<dbReference type="GO" id="GO:0006406">
    <property type="term" value="P:mRNA export from nucleus"/>
    <property type="evidence" value="ECO:0007669"/>
    <property type="project" value="TreeGrafter"/>
</dbReference>
<comment type="subcellular location">
    <subcellularLocation>
        <location evidence="1">Endosome</location>
    </subcellularLocation>
    <subcellularLocation>
        <location evidence="11">Nucleus</location>
        <location evidence="11">Nuclear pore complex</location>
    </subcellularLocation>
    <subcellularLocation>
        <location evidence="11">Nucleus membrane</location>
    </subcellularLocation>
</comment>
<name>A0A9P6I034_9PEZI</name>
<keyword evidence="11" id="KW-0472">Membrane</keyword>
<evidence type="ECO:0000256" key="9">
    <source>
        <dbReference type="ARBA" id="ARBA00023242"/>
    </source>
</evidence>
<comment type="similarity">
    <text evidence="2">Belongs to the VPS37 family.</text>
</comment>
<keyword evidence="3 10" id="KW-0813">Transport</keyword>
<dbReference type="GeneID" id="62168872"/>
<evidence type="ECO:0000256" key="1">
    <source>
        <dbReference type="ARBA" id="ARBA00004177"/>
    </source>
</evidence>
<evidence type="ECO:0000259" key="13">
    <source>
        <dbReference type="PROSITE" id="PS51314"/>
    </source>
</evidence>
<dbReference type="GO" id="GO:0000973">
    <property type="term" value="P:post-transcriptional tethering of RNA polymerase II gene DNA at nuclear periphery"/>
    <property type="evidence" value="ECO:0007669"/>
    <property type="project" value="TreeGrafter"/>
</dbReference>
<dbReference type="GO" id="GO:0043162">
    <property type="term" value="P:ubiquitin-dependent protein catabolic process via the multivesicular body sorting pathway"/>
    <property type="evidence" value="ECO:0007669"/>
    <property type="project" value="UniProtKB-ARBA"/>
</dbReference>
<evidence type="ECO:0000256" key="5">
    <source>
        <dbReference type="ARBA" id="ARBA00022816"/>
    </source>
</evidence>
<dbReference type="GO" id="GO:0072666">
    <property type="term" value="P:establishment of protein localization to vacuole"/>
    <property type="evidence" value="ECO:0007669"/>
    <property type="project" value="UniProtKB-ARBA"/>
</dbReference>
<dbReference type="RefSeq" id="XP_038738886.1">
    <property type="nucleotide sequence ID" value="XM_038895798.1"/>
</dbReference>
<dbReference type="PANTHER" id="PTHR13003:SF2">
    <property type="entry name" value="NUCLEAR PORE COMPLEX PROTEIN NUP107"/>
    <property type="match status" value="1"/>
</dbReference>